<evidence type="ECO:0000313" key="3">
    <source>
        <dbReference type="EMBL" id="KFD62542.1"/>
    </source>
</evidence>
<evidence type="ECO:0000256" key="1">
    <source>
        <dbReference type="SAM" id="MobiDB-lite"/>
    </source>
</evidence>
<feature type="region of interest" description="Disordered" evidence="1">
    <location>
        <begin position="61"/>
        <end position="115"/>
    </location>
</feature>
<gene>
    <name evidence="2" type="ORF">M513_09026</name>
    <name evidence="3" type="ORF">M514_09026</name>
</gene>
<accession>A0A085MZ96</accession>
<dbReference type="EMBL" id="KL367593">
    <property type="protein sequence ID" value="KFD62542.1"/>
    <property type="molecule type" value="Genomic_DNA"/>
</dbReference>
<evidence type="ECO:0000313" key="2">
    <source>
        <dbReference type="EMBL" id="KFD50066.1"/>
    </source>
</evidence>
<dbReference type="Proteomes" id="UP000030764">
    <property type="component" value="Unassembled WGS sequence"/>
</dbReference>
<dbReference type="EMBL" id="KL363259">
    <property type="protein sequence ID" value="KFD50066.1"/>
    <property type="molecule type" value="Genomic_DNA"/>
</dbReference>
<dbReference type="Proteomes" id="UP000030758">
    <property type="component" value="Unassembled WGS sequence"/>
</dbReference>
<proteinExistence type="predicted"/>
<protein>
    <submittedName>
        <fullName evidence="3">Uncharacterized protein</fullName>
    </submittedName>
</protein>
<feature type="compositionally biased region" description="Polar residues" evidence="1">
    <location>
        <begin position="65"/>
        <end position="79"/>
    </location>
</feature>
<organism evidence="3">
    <name type="scientific">Trichuris suis</name>
    <name type="common">pig whipworm</name>
    <dbReference type="NCBI Taxonomy" id="68888"/>
    <lineage>
        <taxon>Eukaryota</taxon>
        <taxon>Metazoa</taxon>
        <taxon>Ecdysozoa</taxon>
        <taxon>Nematoda</taxon>
        <taxon>Enoplea</taxon>
        <taxon>Dorylaimia</taxon>
        <taxon>Trichinellida</taxon>
        <taxon>Trichuridae</taxon>
        <taxon>Trichuris</taxon>
    </lineage>
</organism>
<evidence type="ECO:0000313" key="4">
    <source>
        <dbReference type="Proteomes" id="UP000030764"/>
    </source>
</evidence>
<sequence>MVCRGCMSSQYGFQVPVEMFHPSVCSWVIRGRRRVRDAKGKGQLLPKRTLKLSALARGVHRWNPKSLNPGGNESSTNRLSRCIGNGGDLWPMSKPIDHPQEVGTSSRRRQRTDDI</sequence>
<reference evidence="3 4" key="1">
    <citation type="journal article" date="2014" name="Nat. Genet.">
        <title>Genome and transcriptome of the porcine whipworm Trichuris suis.</title>
        <authorList>
            <person name="Jex A.R."/>
            <person name="Nejsum P."/>
            <person name="Schwarz E.M."/>
            <person name="Hu L."/>
            <person name="Young N.D."/>
            <person name="Hall R.S."/>
            <person name="Korhonen P.K."/>
            <person name="Liao S."/>
            <person name="Thamsborg S."/>
            <person name="Xia J."/>
            <person name="Xu P."/>
            <person name="Wang S."/>
            <person name="Scheerlinck J.P."/>
            <person name="Hofmann A."/>
            <person name="Sternberg P.W."/>
            <person name="Wang J."/>
            <person name="Gasser R.B."/>
        </authorList>
    </citation>
    <scope>NUCLEOTIDE SEQUENCE [LARGE SCALE GENOMIC DNA]</scope>
    <source>
        <strain evidence="3">DCEP-RM93F</strain>
        <strain evidence="2">DCEP-RM93M</strain>
    </source>
</reference>
<feature type="compositionally biased region" description="Basic residues" evidence="1">
    <location>
        <begin position="106"/>
        <end position="115"/>
    </location>
</feature>
<name>A0A085MZ96_9BILA</name>
<dbReference type="AlphaFoldDB" id="A0A085MZ96"/>
<keyword evidence="4" id="KW-1185">Reference proteome</keyword>